<organism evidence="2 3">
    <name type="scientific">Microtetraspora malaysiensis</name>
    <dbReference type="NCBI Taxonomy" id="161358"/>
    <lineage>
        <taxon>Bacteria</taxon>
        <taxon>Bacillati</taxon>
        <taxon>Actinomycetota</taxon>
        <taxon>Actinomycetes</taxon>
        <taxon>Streptosporangiales</taxon>
        <taxon>Streptosporangiaceae</taxon>
        <taxon>Microtetraspora</taxon>
    </lineage>
</organism>
<dbReference type="RefSeq" id="WP_387414843.1">
    <property type="nucleotide sequence ID" value="NZ_CP191998.1"/>
</dbReference>
<protein>
    <recommendedName>
        <fullName evidence="4">Integral membrane protein</fullName>
    </recommendedName>
</protein>
<accession>A0ABW6SVH6</accession>
<sequence length="260" mass="27613">MSALTPRRRPAPDGMPASPGAVRLAYLRERAAGARRAALLVLGISTTLLVTVQLLAERTETGQAAAPYAVAALVVFAAALPAMTASQVLWGLREQEARVGEREVFATRSRPHIRRLLARLSVAVCWAVLVLLGLTVPRLFTDAGLYGAADRLADVAETLAMTCYMSGMAFLLWWGRDVIMAAARRRPPSDPWDDVPGASRPLPRRLPGAAALLPLLALIGARAHLWTPDTLTVLALAAVALAACVVAVRGTPSRAPRSHG</sequence>
<feature type="transmembrane region" description="Helical" evidence="1">
    <location>
        <begin position="206"/>
        <end position="225"/>
    </location>
</feature>
<feature type="transmembrane region" description="Helical" evidence="1">
    <location>
        <begin position="156"/>
        <end position="175"/>
    </location>
</feature>
<feature type="transmembrane region" description="Helical" evidence="1">
    <location>
        <begin position="231"/>
        <end position="248"/>
    </location>
</feature>
<reference evidence="2 3" key="1">
    <citation type="submission" date="2024-10" db="EMBL/GenBank/DDBJ databases">
        <title>The Natural Products Discovery Center: Release of the First 8490 Sequenced Strains for Exploring Actinobacteria Biosynthetic Diversity.</title>
        <authorList>
            <person name="Kalkreuter E."/>
            <person name="Kautsar S.A."/>
            <person name="Yang D."/>
            <person name="Bader C.D."/>
            <person name="Teijaro C.N."/>
            <person name="Fluegel L."/>
            <person name="Davis C.M."/>
            <person name="Simpson J.R."/>
            <person name="Lauterbach L."/>
            <person name="Steele A.D."/>
            <person name="Gui C."/>
            <person name="Meng S."/>
            <person name="Li G."/>
            <person name="Viehrig K."/>
            <person name="Ye F."/>
            <person name="Su P."/>
            <person name="Kiefer A.F."/>
            <person name="Nichols A."/>
            <person name="Cepeda A.J."/>
            <person name="Yan W."/>
            <person name="Fan B."/>
            <person name="Jiang Y."/>
            <person name="Adhikari A."/>
            <person name="Zheng C.-J."/>
            <person name="Schuster L."/>
            <person name="Cowan T.M."/>
            <person name="Smanski M.J."/>
            <person name="Chevrette M.G."/>
            <person name="De Carvalho L.P.S."/>
            <person name="Shen B."/>
        </authorList>
    </citation>
    <scope>NUCLEOTIDE SEQUENCE [LARGE SCALE GENOMIC DNA]</scope>
    <source>
        <strain evidence="2 3">NPDC002173</strain>
    </source>
</reference>
<evidence type="ECO:0000313" key="3">
    <source>
        <dbReference type="Proteomes" id="UP001602013"/>
    </source>
</evidence>
<comment type="caution">
    <text evidence="2">The sequence shown here is derived from an EMBL/GenBank/DDBJ whole genome shotgun (WGS) entry which is preliminary data.</text>
</comment>
<dbReference type="Proteomes" id="UP001602013">
    <property type="component" value="Unassembled WGS sequence"/>
</dbReference>
<evidence type="ECO:0000313" key="2">
    <source>
        <dbReference type="EMBL" id="MFF3669016.1"/>
    </source>
</evidence>
<name>A0ABW6SVH6_9ACTN</name>
<evidence type="ECO:0008006" key="4">
    <source>
        <dbReference type="Google" id="ProtNLM"/>
    </source>
</evidence>
<feature type="transmembrane region" description="Helical" evidence="1">
    <location>
        <begin position="37"/>
        <end position="56"/>
    </location>
</feature>
<keyword evidence="3" id="KW-1185">Reference proteome</keyword>
<evidence type="ECO:0000256" key="1">
    <source>
        <dbReference type="SAM" id="Phobius"/>
    </source>
</evidence>
<feature type="transmembrane region" description="Helical" evidence="1">
    <location>
        <begin position="68"/>
        <end position="92"/>
    </location>
</feature>
<keyword evidence="1" id="KW-1133">Transmembrane helix</keyword>
<feature type="transmembrane region" description="Helical" evidence="1">
    <location>
        <begin position="116"/>
        <end position="136"/>
    </location>
</feature>
<gene>
    <name evidence="2" type="ORF">ACFYXI_25855</name>
</gene>
<dbReference type="EMBL" id="JBIASD010000018">
    <property type="protein sequence ID" value="MFF3669016.1"/>
    <property type="molecule type" value="Genomic_DNA"/>
</dbReference>
<proteinExistence type="predicted"/>
<keyword evidence="1" id="KW-0812">Transmembrane</keyword>
<keyword evidence="1" id="KW-0472">Membrane</keyword>